<feature type="transmembrane region" description="Helical" evidence="8">
    <location>
        <begin position="280"/>
        <end position="302"/>
    </location>
</feature>
<evidence type="ECO:0000256" key="2">
    <source>
        <dbReference type="ARBA" id="ARBA00007520"/>
    </source>
</evidence>
<feature type="transmembrane region" description="Helical" evidence="8">
    <location>
        <begin position="163"/>
        <end position="187"/>
    </location>
</feature>
<proteinExistence type="inferred from homology"/>
<comment type="subcellular location">
    <subcellularLocation>
        <location evidence="1">Cell membrane</location>
        <topology evidence="1">Multi-pass membrane protein</topology>
    </subcellularLocation>
</comment>
<feature type="transmembrane region" description="Helical" evidence="8">
    <location>
        <begin position="402"/>
        <end position="422"/>
    </location>
</feature>
<keyword evidence="6 8" id="KW-1133">Transmembrane helix</keyword>
<keyword evidence="4" id="KW-1003">Cell membrane</keyword>
<dbReference type="InterPro" id="IPR005829">
    <property type="entry name" value="Sugar_transporter_CS"/>
</dbReference>
<evidence type="ECO:0000256" key="6">
    <source>
        <dbReference type="ARBA" id="ARBA00022989"/>
    </source>
</evidence>
<evidence type="ECO:0000256" key="8">
    <source>
        <dbReference type="SAM" id="Phobius"/>
    </source>
</evidence>
<accession>A0A6G3ZXS4</accession>
<name>A0A6G3ZXS4_9BACL</name>
<sequence>MEKGKKWDLISIASIPLIMTLGNSMLIPVLPAIRSKLGVSSLQVSMMISVYSAIAIILIPIAGYLSDKFGRKVVIVPSLLIAGFGGLLSGLAAMWMQHPYYIILLGRFLQGIGAAGAAPIVMPLVGDLFHEESDVSSGLGMIETANTLGKVLSPILGSALAAWLWYLPFLAIPAFCLLSMLLVWFLVKTPKAGKRKKEQCDVREGNLEAIGKRISEVRVESSSGSSGSFANFLASIKGIFRQEGTWLIAIFAIGGICMFVIFGTLFYLSDVLEEQFHLDGVLKGCVLAIPLAALCLASFFTGKWIGQNKKRMKWVTFSGIVILAACVLLCALMQQIHILIALLSLAGIGIGSALPCLDAMLTEGIEKEERGTISSIYSSMRFVGVAAGPPAASLLIKISPNVMFYVISAFCMVAAVLALFSIRPNQKRTLT</sequence>
<dbReference type="CDD" id="cd17474">
    <property type="entry name" value="MFS_YfmO_like"/>
    <property type="match status" value="1"/>
</dbReference>
<evidence type="ECO:0000256" key="7">
    <source>
        <dbReference type="ARBA" id="ARBA00023136"/>
    </source>
</evidence>
<dbReference type="SUPFAM" id="SSF103473">
    <property type="entry name" value="MFS general substrate transporter"/>
    <property type="match status" value="1"/>
</dbReference>
<dbReference type="PRINTS" id="PR01035">
    <property type="entry name" value="TCRTETA"/>
</dbReference>
<feature type="transmembrane region" description="Helical" evidence="8">
    <location>
        <begin position="12"/>
        <end position="33"/>
    </location>
</feature>
<dbReference type="PROSITE" id="PS50850">
    <property type="entry name" value="MFS"/>
    <property type="match status" value="1"/>
</dbReference>
<feature type="transmembrane region" description="Helical" evidence="8">
    <location>
        <begin position="246"/>
        <end position="268"/>
    </location>
</feature>
<dbReference type="Pfam" id="PF07690">
    <property type="entry name" value="MFS_1"/>
    <property type="match status" value="1"/>
</dbReference>
<dbReference type="Gene3D" id="1.20.1250.20">
    <property type="entry name" value="MFS general substrate transporter like domains"/>
    <property type="match status" value="1"/>
</dbReference>
<dbReference type="InterPro" id="IPR050189">
    <property type="entry name" value="MFS_Efflux_Transporters"/>
</dbReference>
<evidence type="ECO:0000256" key="3">
    <source>
        <dbReference type="ARBA" id="ARBA00022448"/>
    </source>
</evidence>
<keyword evidence="7 8" id="KW-0472">Membrane</keyword>
<dbReference type="InterPro" id="IPR011701">
    <property type="entry name" value="MFS"/>
</dbReference>
<keyword evidence="5 8" id="KW-0812">Transmembrane</keyword>
<evidence type="ECO:0000256" key="5">
    <source>
        <dbReference type="ARBA" id="ARBA00022692"/>
    </source>
</evidence>
<dbReference type="PANTHER" id="PTHR43124:SF3">
    <property type="entry name" value="CHLORAMPHENICOL EFFLUX PUMP RV0191"/>
    <property type="match status" value="1"/>
</dbReference>
<dbReference type="GO" id="GO:0022857">
    <property type="term" value="F:transmembrane transporter activity"/>
    <property type="evidence" value="ECO:0007669"/>
    <property type="project" value="InterPro"/>
</dbReference>
<evidence type="ECO:0000313" key="10">
    <source>
        <dbReference type="EMBL" id="NEW06942.1"/>
    </source>
</evidence>
<dbReference type="PROSITE" id="PS00216">
    <property type="entry name" value="SUGAR_TRANSPORT_1"/>
    <property type="match status" value="1"/>
</dbReference>
<dbReference type="InterPro" id="IPR036259">
    <property type="entry name" value="MFS_trans_sf"/>
</dbReference>
<gene>
    <name evidence="10" type="ORF">GK047_13105</name>
</gene>
<feature type="transmembrane region" description="Helical" evidence="8">
    <location>
        <begin position="314"/>
        <end position="334"/>
    </location>
</feature>
<evidence type="ECO:0000259" key="9">
    <source>
        <dbReference type="PROSITE" id="PS50850"/>
    </source>
</evidence>
<protein>
    <submittedName>
        <fullName evidence="10">MFS transporter</fullName>
    </submittedName>
</protein>
<dbReference type="GO" id="GO:0005886">
    <property type="term" value="C:plasma membrane"/>
    <property type="evidence" value="ECO:0007669"/>
    <property type="project" value="UniProtKB-SubCell"/>
</dbReference>
<organism evidence="10">
    <name type="scientific">Paenibacillus sp. SYP-B3998</name>
    <dbReference type="NCBI Taxonomy" id="2678564"/>
    <lineage>
        <taxon>Bacteria</taxon>
        <taxon>Bacillati</taxon>
        <taxon>Bacillota</taxon>
        <taxon>Bacilli</taxon>
        <taxon>Bacillales</taxon>
        <taxon>Paenibacillaceae</taxon>
        <taxon>Paenibacillus</taxon>
    </lineage>
</organism>
<feature type="transmembrane region" description="Helical" evidence="8">
    <location>
        <begin position="45"/>
        <end position="66"/>
    </location>
</feature>
<dbReference type="InterPro" id="IPR001958">
    <property type="entry name" value="Tet-R_TetA/multi-R_MdtG-like"/>
</dbReference>
<dbReference type="AlphaFoldDB" id="A0A6G3ZXS4"/>
<comment type="caution">
    <text evidence="10">The sequence shown here is derived from an EMBL/GenBank/DDBJ whole genome shotgun (WGS) entry which is preliminary data.</text>
</comment>
<comment type="similarity">
    <text evidence="2">Belongs to the major facilitator superfamily. TCR/Tet family.</text>
</comment>
<dbReference type="PANTHER" id="PTHR43124">
    <property type="entry name" value="PURINE EFFLUX PUMP PBUE"/>
    <property type="match status" value="1"/>
</dbReference>
<evidence type="ECO:0000256" key="1">
    <source>
        <dbReference type="ARBA" id="ARBA00004651"/>
    </source>
</evidence>
<reference evidence="10" key="1">
    <citation type="submission" date="2020-02" db="EMBL/GenBank/DDBJ databases">
        <authorList>
            <person name="Shen X.-R."/>
            <person name="Zhang Y.-X."/>
        </authorList>
    </citation>
    <scope>NUCLEOTIDE SEQUENCE</scope>
    <source>
        <strain evidence="10">SYP-B3998</strain>
    </source>
</reference>
<dbReference type="InterPro" id="IPR020846">
    <property type="entry name" value="MFS_dom"/>
</dbReference>
<feature type="transmembrane region" description="Helical" evidence="8">
    <location>
        <begin position="73"/>
        <end position="96"/>
    </location>
</feature>
<keyword evidence="3" id="KW-0813">Transport</keyword>
<dbReference type="EMBL" id="JAAIKC010000004">
    <property type="protein sequence ID" value="NEW06942.1"/>
    <property type="molecule type" value="Genomic_DNA"/>
</dbReference>
<evidence type="ECO:0000256" key="4">
    <source>
        <dbReference type="ARBA" id="ARBA00022475"/>
    </source>
</evidence>
<dbReference type="RefSeq" id="WP_163946974.1">
    <property type="nucleotide sequence ID" value="NZ_JAAIKC010000004.1"/>
</dbReference>
<feature type="domain" description="Major facilitator superfamily (MFS) profile" evidence="9">
    <location>
        <begin position="8"/>
        <end position="426"/>
    </location>
</feature>